<feature type="region of interest" description="Disordered" evidence="1">
    <location>
        <begin position="228"/>
        <end position="248"/>
    </location>
</feature>
<dbReference type="Gene3D" id="2.40.160.20">
    <property type="match status" value="1"/>
</dbReference>
<dbReference type="Pfam" id="PF19573">
    <property type="entry name" value="DUF6089"/>
    <property type="match status" value="1"/>
</dbReference>
<feature type="domain" description="DUF6089" evidence="3">
    <location>
        <begin position="9"/>
        <end position="206"/>
    </location>
</feature>
<comment type="caution">
    <text evidence="4">The sequence shown here is derived from an EMBL/GenBank/DDBJ whole genome shotgun (WGS) entry which is preliminary data.</text>
</comment>
<organism evidence="4 5">
    <name type="scientific">Arcticibacter tournemirensis</name>
    <dbReference type="NCBI Taxonomy" id="699437"/>
    <lineage>
        <taxon>Bacteria</taxon>
        <taxon>Pseudomonadati</taxon>
        <taxon>Bacteroidota</taxon>
        <taxon>Sphingobacteriia</taxon>
        <taxon>Sphingobacteriales</taxon>
        <taxon>Sphingobacteriaceae</taxon>
        <taxon>Arcticibacter</taxon>
    </lineage>
</organism>
<evidence type="ECO:0000313" key="4">
    <source>
        <dbReference type="EMBL" id="KAA8475888.1"/>
    </source>
</evidence>
<dbReference type="InterPro" id="IPR011250">
    <property type="entry name" value="OMP/PagP_B-barrel"/>
</dbReference>
<protein>
    <submittedName>
        <fullName evidence="4">Porin family protein</fullName>
    </submittedName>
</protein>
<dbReference type="InterPro" id="IPR045743">
    <property type="entry name" value="DUF6089"/>
</dbReference>
<proteinExistence type="predicted"/>
<dbReference type="AlphaFoldDB" id="A0A5M9GT11"/>
<dbReference type="EMBL" id="VWNE01000048">
    <property type="protein sequence ID" value="KAA8475888.1"/>
    <property type="molecule type" value="Genomic_DNA"/>
</dbReference>
<dbReference type="SUPFAM" id="SSF56925">
    <property type="entry name" value="OMPA-like"/>
    <property type="match status" value="1"/>
</dbReference>
<feature type="signal peptide" evidence="2">
    <location>
        <begin position="1"/>
        <end position="21"/>
    </location>
</feature>
<evidence type="ECO:0000256" key="2">
    <source>
        <dbReference type="SAM" id="SignalP"/>
    </source>
</evidence>
<dbReference type="OrthoDB" id="654178at2"/>
<sequence length="274" mass="30913">MNLKSIKILLLVFLTACSFHAALAQSWEIGAFGGAAGYMGDLNPVKPYSVNNMAYGIIAKRNFDGYWSLKLSILHGKISAADSVSDNEQQRRRNLSFFSPLTEAGLQIEFNFFNYIPSLSRKRYSPYLFAGAGIVLFNPKAKYMGETYELNTLRTENQAPASPYRKYALSVPYGAGFKYNILRNWTLSAELGYRTTSTDYLDDVSGRYYDLSRLDPSNPRDGLRIALSDRSPEKGFPANDPRTQRGDFRPRDTYFFTGFTLTYTFLGSKCPPVQ</sequence>
<evidence type="ECO:0000259" key="3">
    <source>
        <dbReference type="Pfam" id="PF19573"/>
    </source>
</evidence>
<feature type="chain" id="PRO_5024330456" evidence="2">
    <location>
        <begin position="22"/>
        <end position="274"/>
    </location>
</feature>
<dbReference type="RefSeq" id="WP_141815655.1">
    <property type="nucleotide sequence ID" value="NZ_VFPL01000001.1"/>
</dbReference>
<name>A0A5M9GT11_9SPHI</name>
<keyword evidence="2" id="KW-0732">Signal</keyword>
<evidence type="ECO:0000256" key="1">
    <source>
        <dbReference type="SAM" id="MobiDB-lite"/>
    </source>
</evidence>
<keyword evidence="5" id="KW-1185">Reference proteome</keyword>
<evidence type="ECO:0000313" key="5">
    <source>
        <dbReference type="Proteomes" id="UP000322918"/>
    </source>
</evidence>
<dbReference type="Proteomes" id="UP000322918">
    <property type="component" value="Unassembled WGS sequence"/>
</dbReference>
<gene>
    <name evidence="4" type="ORF">F1649_20855</name>
</gene>
<accession>A0A5M9GT11</accession>
<reference evidence="4 5" key="1">
    <citation type="submission" date="2019-09" db="EMBL/GenBank/DDBJ databases">
        <title>Pararcticibacter amylolyticus gen. nov., sp. nov., isolated from a rottenly hemp rope, and reclassification of Pedobacter tournemirensis as Pararcticibacter tournemirensis comb. nov.</title>
        <authorList>
            <person name="Cai Y."/>
        </authorList>
    </citation>
    <scope>NUCLEOTIDE SEQUENCE [LARGE SCALE GENOMIC DNA]</scope>
    <source>
        <strain evidence="4 5">TF5-37.2-LB10</strain>
    </source>
</reference>